<reference evidence="4" key="1">
    <citation type="journal article" date="2016" name="Genome Announc.">
        <title>Draft genome sequences of fungus Aspergillus calidoustus.</title>
        <authorList>
            <person name="Horn F."/>
            <person name="Linde J."/>
            <person name="Mattern D.J."/>
            <person name="Walther G."/>
            <person name="Guthke R."/>
            <person name="Scherlach K."/>
            <person name="Martin K."/>
            <person name="Brakhage A.A."/>
            <person name="Petzke L."/>
            <person name="Valiante V."/>
        </authorList>
    </citation>
    <scope>NUCLEOTIDE SEQUENCE [LARGE SCALE GENOMIC DNA]</scope>
    <source>
        <strain evidence="4">SF006504</strain>
    </source>
</reference>
<gene>
    <name evidence="3" type="ORF">ASPCAL02501</name>
</gene>
<dbReference type="GO" id="GO:0000287">
    <property type="term" value="F:magnesium ion binding"/>
    <property type="evidence" value="ECO:0007669"/>
    <property type="project" value="InterPro"/>
</dbReference>
<dbReference type="AlphaFoldDB" id="A0A0U5HFG4"/>
<evidence type="ECO:0000256" key="1">
    <source>
        <dbReference type="ARBA" id="ARBA00010231"/>
    </source>
</evidence>
<sequence length="163" mass="17582">MFGAVAPAPLQQAKAKVSHSLALFSFSFSTFLPSLDFCSSSFFSILQSVLVLRNSLLSRARATMASPEIKQAISEAASQYAKPEGKVFQYGTAGFRMRADFLNTVVFAVGLLAGLRSKKLSGQWVGVMVTASHNPAEDNGVKLIDPMGEMLEVRSMNSQLIIT</sequence>
<proteinExistence type="inferred from homology"/>
<keyword evidence="4" id="KW-1185">Reference proteome</keyword>
<dbReference type="Proteomes" id="UP000054771">
    <property type="component" value="Unassembled WGS sequence"/>
</dbReference>
<dbReference type="Pfam" id="PF02878">
    <property type="entry name" value="PGM_PMM_I"/>
    <property type="match status" value="1"/>
</dbReference>
<evidence type="ECO:0000259" key="2">
    <source>
        <dbReference type="Pfam" id="PF02878"/>
    </source>
</evidence>
<comment type="similarity">
    <text evidence="1">Belongs to the phosphohexose mutase family.</text>
</comment>
<dbReference type="SUPFAM" id="SSF53738">
    <property type="entry name" value="Phosphoglucomutase, first 3 domains"/>
    <property type="match status" value="1"/>
</dbReference>
<dbReference type="InterPro" id="IPR016055">
    <property type="entry name" value="A-D-PHexomutase_a/b/a-I/II/III"/>
</dbReference>
<dbReference type="InterPro" id="IPR005844">
    <property type="entry name" value="A-D-PHexomutase_a/b/a-I"/>
</dbReference>
<dbReference type="PROSITE" id="PS00710">
    <property type="entry name" value="PGM_PMM"/>
    <property type="match status" value="1"/>
</dbReference>
<dbReference type="GO" id="GO:0006048">
    <property type="term" value="P:UDP-N-acetylglucosamine biosynthetic process"/>
    <property type="evidence" value="ECO:0007669"/>
    <property type="project" value="TreeGrafter"/>
</dbReference>
<dbReference type="STRING" id="454130.A0A0U5HFG4"/>
<dbReference type="Gene3D" id="3.40.120.10">
    <property type="entry name" value="Alpha-D-Glucose-1,6-Bisphosphate, subunit A, domain 3"/>
    <property type="match status" value="1"/>
</dbReference>
<evidence type="ECO:0000313" key="4">
    <source>
        <dbReference type="Proteomes" id="UP000054771"/>
    </source>
</evidence>
<evidence type="ECO:0000313" key="3">
    <source>
        <dbReference type="EMBL" id="CEN60060.1"/>
    </source>
</evidence>
<feature type="domain" description="Alpha-D-phosphohexomutase alpha/beta/alpha" evidence="2">
    <location>
        <begin position="125"/>
        <end position="152"/>
    </location>
</feature>
<dbReference type="GO" id="GO:0005975">
    <property type="term" value="P:carbohydrate metabolic process"/>
    <property type="evidence" value="ECO:0007669"/>
    <property type="project" value="InterPro"/>
</dbReference>
<name>A0A0U5HFG4_ASPCI</name>
<dbReference type="EMBL" id="CDMC01000002">
    <property type="protein sequence ID" value="CEN60060.1"/>
    <property type="molecule type" value="Genomic_DNA"/>
</dbReference>
<accession>A0A0U5HFG4</accession>
<dbReference type="PANTHER" id="PTHR45955">
    <property type="entry name" value="PHOSPHOACETYLGLUCOSAMINE MUTASE"/>
    <property type="match status" value="1"/>
</dbReference>
<organism evidence="3 4">
    <name type="scientific">Aspergillus calidoustus</name>
    <dbReference type="NCBI Taxonomy" id="454130"/>
    <lineage>
        <taxon>Eukaryota</taxon>
        <taxon>Fungi</taxon>
        <taxon>Dikarya</taxon>
        <taxon>Ascomycota</taxon>
        <taxon>Pezizomycotina</taxon>
        <taxon>Eurotiomycetes</taxon>
        <taxon>Eurotiomycetidae</taxon>
        <taxon>Eurotiales</taxon>
        <taxon>Aspergillaceae</taxon>
        <taxon>Aspergillus</taxon>
        <taxon>Aspergillus subgen. Nidulantes</taxon>
    </lineage>
</organism>
<dbReference type="OrthoDB" id="5426216at2759"/>
<dbReference type="GO" id="GO:0004610">
    <property type="term" value="F:phosphoacetylglucosamine mutase activity"/>
    <property type="evidence" value="ECO:0007669"/>
    <property type="project" value="TreeGrafter"/>
</dbReference>
<dbReference type="InterPro" id="IPR016066">
    <property type="entry name" value="A-D-PHexomutase_CS"/>
</dbReference>
<dbReference type="PANTHER" id="PTHR45955:SF1">
    <property type="entry name" value="PHOSPHOACETYLGLUCOSAMINE MUTASE"/>
    <property type="match status" value="1"/>
</dbReference>
<protein>
    <submittedName>
        <fullName evidence="3">Putative N-acetylglucosamine-phosphate mutase</fullName>
    </submittedName>
</protein>